<organism evidence="1">
    <name type="scientific">Anguilla anguilla</name>
    <name type="common">European freshwater eel</name>
    <name type="synonym">Muraena anguilla</name>
    <dbReference type="NCBI Taxonomy" id="7936"/>
    <lineage>
        <taxon>Eukaryota</taxon>
        <taxon>Metazoa</taxon>
        <taxon>Chordata</taxon>
        <taxon>Craniata</taxon>
        <taxon>Vertebrata</taxon>
        <taxon>Euteleostomi</taxon>
        <taxon>Actinopterygii</taxon>
        <taxon>Neopterygii</taxon>
        <taxon>Teleostei</taxon>
        <taxon>Anguilliformes</taxon>
        <taxon>Anguillidae</taxon>
        <taxon>Anguilla</taxon>
    </lineage>
</organism>
<protein>
    <submittedName>
        <fullName evidence="1">Uncharacterized protein</fullName>
    </submittedName>
</protein>
<reference evidence="1" key="2">
    <citation type="journal article" date="2015" name="Fish Shellfish Immunol.">
        <title>Early steps in the European eel (Anguilla anguilla)-Vibrio vulnificus interaction in the gills: Role of the RtxA13 toxin.</title>
        <authorList>
            <person name="Callol A."/>
            <person name="Pajuelo D."/>
            <person name="Ebbesson L."/>
            <person name="Teles M."/>
            <person name="MacKenzie S."/>
            <person name="Amaro C."/>
        </authorList>
    </citation>
    <scope>NUCLEOTIDE SEQUENCE</scope>
</reference>
<name>A0A0E9T6I6_ANGAN</name>
<accession>A0A0E9T6I6</accession>
<reference evidence="1" key="1">
    <citation type="submission" date="2014-11" db="EMBL/GenBank/DDBJ databases">
        <authorList>
            <person name="Amaro Gonzalez C."/>
        </authorList>
    </citation>
    <scope>NUCLEOTIDE SEQUENCE</scope>
</reference>
<sequence length="10" mass="1278">MQMHLRMFPS</sequence>
<evidence type="ECO:0000313" key="1">
    <source>
        <dbReference type="EMBL" id="JAH49236.1"/>
    </source>
</evidence>
<proteinExistence type="predicted"/>
<dbReference type="EMBL" id="GBXM01059341">
    <property type="protein sequence ID" value="JAH49236.1"/>
    <property type="molecule type" value="Transcribed_RNA"/>
</dbReference>